<comment type="similarity">
    <text evidence="3">Belongs to the OST3/OST6 family.</text>
</comment>
<dbReference type="InterPro" id="IPR021149">
    <property type="entry name" value="OligosaccharylTrfase_OST3/OST6"/>
</dbReference>
<dbReference type="PANTHER" id="PTHR12692">
    <property type="entry name" value="DOLICHYL-DIPHOSPHOOLIGOSACCHARIDE--PROTEIN GLYCOSYLTRANSFERASE-RELATED"/>
    <property type="match status" value="1"/>
</dbReference>
<dbReference type="GeneID" id="10508715"/>
<dbReference type="KEGG" id="dpp:DICPUDRAFT_157428"/>
<feature type="transmembrane region" description="Helical" evidence="9">
    <location>
        <begin position="201"/>
        <end position="218"/>
    </location>
</feature>
<evidence type="ECO:0000256" key="7">
    <source>
        <dbReference type="ARBA" id="ARBA00022989"/>
    </source>
</evidence>
<evidence type="ECO:0000256" key="4">
    <source>
        <dbReference type="ARBA" id="ARBA00022692"/>
    </source>
</evidence>
<keyword evidence="8 9" id="KW-0472">Membrane</keyword>
<dbReference type="RefSeq" id="XP_003292688.1">
    <property type="nucleotide sequence ID" value="XM_003292640.1"/>
</dbReference>
<evidence type="ECO:0000256" key="1">
    <source>
        <dbReference type="ARBA" id="ARBA00002791"/>
    </source>
</evidence>
<dbReference type="FunCoup" id="F0ZZ40">
    <property type="interactions" value="149"/>
</dbReference>
<dbReference type="GO" id="GO:0008250">
    <property type="term" value="C:oligosaccharyltransferase complex"/>
    <property type="evidence" value="ECO:0000318"/>
    <property type="project" value="GO_Central"/>
</dbReference>
<evidence type="ECO:0000313" key="12">
    <source>
        <dbReference type="Proteomes" id="UP000001064"/>
    </source>
</evidence>
<feature type="transmembrane region" description="Helical" evidence="9">
    <location>
        <begin position="278"/>
        <end position="299"/>
    </location>
</feature>
<dbReference type="Proteomes" id="UP000001064">
    <property type="component" value="Unassembled WGS sequence"/>
</dbReference>
<feature type="chain" id="PRO_5003265509" evidence="10">
    <location>
        <begin position="29"/>
        <end position="347"/>
    </location>
</feature>
<keyword evidence="12" id="KW-1185">Reference proteome</keyword>
<dbReference type="Pfam" id="PF04756">
    <property type="entry name" value="OST3_OST6"/>
    <property type="match status" value="1"/>
</dbReference>
<dbReference type="STRING" id="5786.F0ZZ40"/>
<protein>
    <submittedName>
        <fullName evidence="11">Uncharacterized protein</fullName>
    </submittedName>
</protein>
<comment type="function">
    <text evidence="1">Subunit of the oligosaccharyl transferase (OST) complex that catalyzes the initial transfer of a defined glycan (Glc(3)Man(9)GlcNAc(2) in eukaryotes) from the lipid carrier dolichol-pyrophosphate to an asparagine residue within an Asn-X-Ser/Thr consensus motif in nascent polypeptide chains, the first step in protein N-glycosylation. N-glycosylation occurs cotranslationally and the complex associates with the Sec61 complex at the channel-forming translocon complex that mediates protein translocation across the endoplasmic reticulum (ER). All subunits are required for a maximal enzyme activity.</text>
</comment>
<dbReference type="PANTHER" id="PTHR12692:SF0">
    <property type="entry name" value="GH11935P"/>
    <property type="match status" value="1"/>
</dbReference>
<evidence type="ECO:0000256" key="9">
    <source>
        <dbReference type="SAM" id="Phobius"/>
    </source>
</evidence>
<proteinExistence type="inferred from homology"/>
<evidence type="ECO:0000313" key="11">
    <source>
        <dbReference type="EMBL" id="EGC30798.1"/>
    </source>
</evidence>
<sequence length="347" mass="39792">MMIKFNKSLTLLIILIIGLVCLVSPAFSQQKQAGSTTTTRSAEDTKLLKEFRDLAVKEGGIIQLKTLTQTKKFLQAKNRPYEVLALFTSSNPKYGCAGCLVLNYGASYIQYLESPQFLEKPIFVVILEVDSTLEFFQHVGFNTIPHLVFIPSGSKPIQTKGFTFTKVDQATPAQISNFILSHSKINIEPVRTLYEKYSQQFFGTIIFIASLRFIITAYKKRNNPMFWYFLTILLFSAVIMGIFYDFIHKPALYDYDHRNQKYNYFSRGSRSQTVSEGFIMGVSTLAITLVFIYISDILPNYSRFGTKVKNVLFFLGMGAIISFLYFQSIAFSMKYYRPLFFIPSFEF</sequence>
<evidence type="ECO:0000256" key="6">
    <source>
        <dbReference type="ARBA" id="ARBA00022824"/>
    </source>
</evidence>
<dbReference type="InParanoid" id="F0ZZ40"/>
<feature type="signal peptide" evidence="10">
    <location>
        <begin position="1"/>
        <end position="28"/>
    </location>
</feature>
<feature type="transmembrane region" description="Helical" evidence="9">
    <location>
        <begin position="311"/>
        <end position="331"/>
    </location>
</feature>
<gene>
    <name evidence="11" type="ORF">DICPUDRAFT_157428</name>
</gene>
<dbReference type="VEuPathDB" id="AmoebaDB:DICPUDRAFT_157428"/>
<keyword evidence="4 9" id="KW-0812">Transmembrane</keyword>
<keyword evidence="6" id="KW-0256">Endoplasmic reticulum</keyword>
<evidence type="ECO:0000256" key="5">
    <source>
        <dbReference type="ARBA" id="ARBA00022729"/>
    </source>
</evidence>
<feature type="transmembrane region" description="Helical" evidence="9">
    <location>
        <begin position="225"/>
        <end position="247"/>
    </location>
</feature>
<organism evidence="11 12">
    <name type="scientific">Dictyostelium purpureum</name>
    <name type="common">Slime mold</name>
    <dbReference type="NCBI Taxonomy" id="5786"/>
    <lineage>
        <taxon>Eukaryota</taxon>
        <taxon>Amoebozoa</taxon>
        <taxon>Evosea</taxon>
        <taxon>Eumycetozoa</taxon>
        <taxon>Dictyostelia</taxon>
        <taxon>Dictyosteliales</taxon>
        <taxon>Dictyosteliaceae</taxon>
        <taxon>Dictyostelium</taxon>
    </lineage>
</organism>
<dbReference type="OrthoDB" id="67566at2759"/>
<name>F0ZZ40_DICPU</name>
<keyword evidence="7 9" id="KW-1133">Transmembrane helix</keyword>
<evidence type="ECO:0000256" key="3">
    <source>
        <dbReference type="ARBA" id="ARBA00009561"/>
    </source>
</evidence>
<dbReference type="eggNOG" id="KOG2603">
    <property type="taxonomic scope" value="Eukaryota"/>
</dbReference>
<dbReference type="EMBL" id="GL871300">
    <property type="protein sequence ID" value="EGC30798.1"/>
    <property type="molecule type" value="Genomic_DNA"/>
</dbReference>
<comment type="subcellular location">
    <subcellularLocation>
        <location evidence="2">Endoplasmic reticulum membrane</location>
        <topology evidence="2">Multi-pass membrane protein</topology>
    </subcellularLocation>
</comment>
<accession>F0ZZ40</accession>
<dbReference type="AlphaFoldDB" id="F0ZZ40"/>
<reference evidence="12" key="1">
    <citation type="journal article" date="2011" name="Genome Biol.">
        <title>Comparative genomics of the social amoebae Dictyostelium discoideum and Dictyostelium purpureum.</title>
        <authorList>
            <consortium name="US DOE Joint Genome Institute (JGI-PGF)"/>
            <person name="Sucgang R."/>
            <person name="Kuo A."/>
            <person name="Tian X."/>
            <person name="Salerno W."/>
            <person name="Parikh A."/>
            <person name="Feasley C.L."/>
            <person name="Dalin E."/>
            <person name="Tu H."/>
            <person name="Huang E."/>
            <person name="Barry K."/>
            <person name="Lindquist E."/>
            <person name="Shapiro H."/>
            <person name="Bruce D."/>
            <person name="Schmutz J."/>
            <person name="Salamov A."/>
            <person name="Fey P."/>
            <person name="Gaudet P."/>
            <person name="Anjard C."/>
            <person name="Babu M.M."/>
            <person name="Basu S."/>
            <person name="Bushmanova Y."/>
            <person name="van der Wel H."/>
            <person name="Katoh-Kurasawa M."/>
            <person name="Dinh C."/>
            <person name="Coutinho P.M."/>
            <person name="Saito T."/>
            <person name="Elias M."/>
            <person name="Schaap P."/>
            <person name="Kay R.R."/>
            <person name="Henrissat B."/>
            <person name="Eichinger L."/>
            <person name="Rivero F."/>
            <person name="Putnam N.H."/>
            <person name="West C.M."/>
            <person name="Loomis W.F."/>
            <person name="Chisholm R.L."/>
            <person name="Shaulsky G."/>
            <person name="Strassmann J.E."/>
            <person name="Queller D.C."/>
            <person name="Kuspa A."/>
            <person name="Grigoriev I.V."/>
        </authorList>
    </citation>
    <scope>NUCLEOTIDE SEQUENCE [LARGE SCALE GENOMIC DNA]</scope>
    <source>
        <strain evidence="12">QSDP1</strain>
    </source>
</reference>
<evidence type="ECO:0000256" key="8">
    <source>
        <dbReference type="ARBA" id="ARBA00023136"/>
    </source>
</evidence>
<dbReference type="FunFam" id="3.40.30.10:FF:000714">
    <property type="entry name" value="Probable dolichyl-diphosphooligosaccharide--protein glycosyltransferase subunit 3"/>
    <property type="match status" value="1"/>
</dbReference>
<evidence type="ECO:0000256" key="10">
    <source>
        <dbReference type="SAM" id="SignalP"/>
    </source>
</evidence>
<evidence type="ECO:0000256" key="2">
    <source>
        <dbReference type="ARBA" id="ARBA00004477"/>
    </source>
</evidence>
<dbReference type="GO" id="GO:0018279">
    <property type="term" value="P:protein N-linked glycosylation via asparagine"/>
    <property type="evidence" value="ECO:0000318"/>
    <property type="project" value="GO_Central"/>
</dbReference>
<keyword evidence="5 10" id="KW-0732">Signal</keyword>
<dbReference type="Gene3D" id="3.40.30.10">
    <property type="entry name" value="Glutaredoxin"/>
    <property type="match status" value="1"/>
</dbReference>